<dbReference type="EMBL" id="KB292948">
    <property type="protein sequence ID" value="ELU16750.1"/>
    <property type="molecule type" value="Genomic_DNA"/>
</dbReference>
<dbReference type="OMA" id="QPRANGC"/>
<evidence type="ECO:0000256" key="12">
    <source>
        <dbReference type="ARBA" id="ARBA00022919"/>
    </source>
</evidence>
<dbReference type="GO" id="GO:0005783">
    <property type="term" value="C:endoplasmic reticulum"/>
    <property type="evidence" value="ECO:0007669"/>
    <property type="project" value="UniProtKB-SubCell"/>
</dbReference>
<dbReference type="PROSITE" id="PS00599">
    <property type="entry name" value="AA_TRANSFER_CLASS_2"/>
    <property type="match status" value="1"/>
</dbReference>
<evidence type="ECO:0000256" key="15">
    <source>
        <dbReference type="ARBA" id="ARBA00023136"/>
    </source>
</evidence>
<organism evidence="21">
    <name type="scientific">Capitella teleta</name>
    <name type="common">Polychaete worm</name>
    <dbReference type="NCBI Taxonomy" id="283909"/>
    <lineage>
        <taxon>Eukaryota</taxon>
        <taxon>Metazoa</taxon>
        <taxon>Spiralia</taxon>
        <taxon>Lophotrochozoa</taxon>
        <taxon>Annelida</taxon>
        <taxon>Polychaeta</taxon>
        <taxon>Sedentaria</taxon>
        <taxon>Scolecida</taxon>
        <taxon>Capitellidae</taxon>
        <taxon>Capitella</taxon>
    </lineage>
</organism>
<feature type="transmembrane region" description="Helical" evidence="19">
    <location>
        <begin position="38"/>
        <end position="56"/>
    </location>
</feature>
<proteinExistence type="inferred from homology"/>
<keyword evidence="16" id="KW-0012">Acyltransferase</keyword>
<dbReference type="Pfam" id="PF00155">
    <property type="entry name" value="Aminotran_1_2"/>
    <property type="match status" value="1"/>
</dbReference>
<dbReference type="AlphaFoldDB" id="R7VKG8"/>
<reference evidence="22" key="3">
    <citation type="submission" date="2015-06" db="UniProtKB">
        <authorList>
            <consortium name="EnsemblMetazoa"/>
        </authorList>
    </citation>
    <scope>IDENTIFICATION</scope>
</reference>
<dbReference type="Gene3D" id="3.40.640.10">
    <property type="entry name" value="Type I PLP-dependent aspartate aminotransferase-like (Major domain)"/>
    <property type="match status" value="1"/>
</dbReference>
<evidence type="ECO:0000256" key="14">
    <source>
        <dbReference type="ARBA" id="ARBA00023098"/>
    </source>
</evidence>
<dbReference type="Proteomes" id="UP000014760">
    <property type="component" value="Unassembled WGS sequence"/>
</dbReference>
<keyword evidence="13 19" id="KW-1133">Transmembrane helix</keyword>
<dbReference type="InterPro" id="IPR015424">
    <property type="entry name" value="PyrdxlP-dep_Trfase"/>
</dbReference>
<gene>
    <name evidence="21" type="ORF">CAPTEDRAFT_165279</name>
</gene>
<dbReference type="PANTHER" id="PTHR13693">
    <property type="entry name" value="CLASS II AMINOTRANSFERASE/8-AMINO-7-OXONONANOATE SYNTHASE"/>
    <property type="match status" value="1"/>
</dbReference>
<comment type="cofactor">
    <cofactor evidence="1 18">
        <name>pyridoxal 5'-phosphate</name>
        <dbReference type="ChEBI" id="CHEBI:597326"/>
    </cofactor>
</comment>
<feature type="domain" description="Aminotransferase class I/classII large" evidence="20">
    <location>
        <begin position="140"/>
        <end position="498"/>
    </location>
</feature>
<keyword evidence="23" id="KW-1185">Reference proteome</keyword>
<dbReference type="GO" id="GO:0004758">
    <property type="term" value="F:serine C-palmitoyltransferase activity"/>
    <property type="evidence" value="ECO:0007669"/>
    <property type="project" value="UniProtKB-EC"/>
</dbReference>
<dbReference type="OrthoDB" id="65434at2759"/>
<dbReference type="GO" id="GO:0046513">
    <property type="term" value="P:ceramide biosynthetic process"/>
    <property type="evidence" value="ECO:0007669"/>
    <property type="project" value="TreeGrafter"/>
</dbReference>
<dbReference type="EnsemblMetazoa" id="CapteT165279">
    <property type="protein sequence ID" value="CapteP165279"/>
    <property type="gene ID" value="CapteG165279"/>
</dbReference>
<comment type="pathway">
    <text evidence="4">Lipid metabolism; sphingolipid metabolism.</text>
</comment>
<dbReference type="InterPro" id="IPR001917">
    <property type="entry name" value="Aminotrans_II_pyridoxalP_BS"/>
</dbReference>
<evidence type="ECO:0000256" key="8">
    <source>
        <dbReference type="ARBA" id="ARBA00022679"/>
    </source>
</evidence>
<dbReference type="EC" id="2.3.1.50" evidence="7"/>
<keyword evidence="9 19" id="KW-0812">Transmembrane</keyword>
<keyword evidence="14" id="KW-0443">Lipid metabolism</keyword>
<sequence length="535" mass="60350">MGHLAKKNALLKNAKALKHGRLLDKAPKWKTFESFEETPLYIAIFTYLSYAILIVFGHMRDLMRRWGFEKMPINTEPSKKGWVPLYQNFESFYTRNLYTRIRDAWNRPICSLPGARMDLMHRVTDDHCVSFRFTGKKINAVNMGSYNYLGFAQNEGPCADAAEAATRKFGCSVASSRQEIGNMKIHHDLEKLVAEFLGVESACTFGMGYATNTMNIPCLVGKGSLIVSDELNHASLVLGARLSGSTIKIFKHNDMVDLERKIRDAVINGQPRTHRPWKKILILVEGVYSMEGSICKLHDVIRIKNKYKCYLYLDEAHSVGAMGPNGRGVLDYWGCSPKDVDIMMGTFTKSFGASGGYIAGKKSIVDYLKGRSHSMCYASSMTAPVAQQIITSMSIIMGRDGTNDGQRRVCQLAWNSRYFRRRLMEMGFIVYGNMDSPVVPLLLFCPGKIAAFSRQCLKHGLATVVVGFPATPIIESRARFCLSASHTKETIDQALDIIDKVGDLIHLKYSRRDQRPDISENDKDFKQRYKLLPEY</sequence>
<dbReference type="InterPro" id="IPR015421">
    <property type="entry name" value="PyrdxlP-dep_Trfase_major"/>
</dbReference>
<evidence type="ECO:0000256" key="7">
    <source>
        <dbReference type="ARBA" id="ARBA00013220"/>
    </source>
</evidence>
<evidence type="ECO:0000256" key="19">
    <source>
        <dbReference type="SAM" id="Phobius"/>
    </source>
</evidence>
<comment type="similarity">
    <text evidence="6 18">Belongs to the class-II pyridoxal-phosphate-dependent aminotransferase family.</text>
</comment>
<dbReference type="HOGENOM" id="CLU_015846_7_1_1"/>
<evidence type="ECO:0000256" key="17">
    <source>
        <dbReference type="ARBA" id="ARBA00048528"/>
    </source>
</evidence>
<reference evidence="21 23" key="2">
    <citation type="journal article" date="2013" name="Nature">
        <title>Insights into bilaterian evolution from three spiralian genomes.</title>
        <authorList>
            <person name="Simakov O."/>
            <person name="Marletaz F."/>
            <person name="Cho S.J."/>
            <person name="Edsinger-Gonzales E."/>
            <person name="Havlak P."/>
            <person name="Hellsten U."/>
            <person name="Kuo D.H."/>
            <person name="Larsson T."/>
            <person name="Lv J."/>
            <person name="Arendt D."/>
            <person name="Savage R."/>
            <person name="Osoegawa K."/>
            <person name="de Jong P."/>
            <person name="Grimwood J."/>
            <person name="Chapman J.A."/>
            <person name="Shapiro H."/>
            <person name="Aerts A."/>
            <person name="Otillar R.P."/>
            <person name="Terry A.Y."/>
            <person name="Boore J.L."/>
            <person name="Grigoriev I.V."/>
            <person name="Lindberg D.R."/>
            <person name="Seaver E.C."/>
            <person name="Weisblat D.A."/>
            <person name="Putnam N.H."/>
            <person name="Rokhsar D.S."/>
        </authorList>
    </citation>
    <scope>NUCLEOTIDE SEQUENCE</scope>
    <source>
        <strain evidence="21 23">I ESC-2004</strain>
    </source>
</reference>
<evidence type="ECO:0000313" key="21">
    <source>
        <dbReference type="EMBL" id="ELU16750.1"/>
    </source>
</evidence>
<dbReference type="STRING" id="283909.R7VKG8"/>
<dbReference type="Gene3D" id="3.90.1150.10">
    <property type="entry name" value="Aspartate Aminotransferase, domain 1"/>
    <property type="match status" value="1"/>
</dbReference>
<evidence type="ECO:0000256" key="3">
    <source>
        <dbReference type="ARBA" id="ARBA00004370"/>
    </source>
</evidence>
<comment type="subcellular location">
    <subcellularLocation>
        <location evidence="2">Endoplasmic reticulum</location>
    </subcellularLocation>
    <subcellularLocation>
        <location evidence="3">Membrane</location>
    </subcellularLocation>
</comment>
<evidence type="ECO:0000256" key="9">
    <source>
        <dbReference type="ARBA" id="ARBA00022692"/>
    </source>
</evidence>
<evidence type="ECO:0000256" key="13">
    <source>
        <dbReference type="ARBA" id="ARBA00022989"/>
    </source>
</evidence>
<name>R7VKG8_CAPTE</name>
<evidence type="ECO:0000256" key="1">
    <source>
        <dbReference type="ARBA" id="ARBA00001933"/>
    </source>
</evidence>
<dbReference type="InterPro" id="IPR004839">
    <property type="entry name" value="Aminotransferase_I/II_large"/>
</dbReference>
<evidence type="ECO:0000313" key="23">
    <source>
        <dbReference type="Proteomes" id="UP000014760"/>
    </source>
</evidence>
<keyword evidence="12" id="KW-0746">Sphingolipid metabolism</keyword>
<dbReference type="CDD" id="cd06454">
    <property type="entry name" value="KBL_like"/>
    <property type="match status" value="1"/>
</dbReference>
<keyword evidence="10" id="KW-0256">Endoplasmic reticulum</keyword>
<keyword evidence="8" id="KW-0808">Transferase</keyword>
<evidence type="ECO:0000256" key="2">
    <source>
        <dbReference type="ARBA" id="ARBA00004240"/>
    </source>
</evidence>
<accession>R7VKG8</accession>
<evidence type="ECO:0000256" key="6">
    <source>
        <dbReference type="ARBA" id="ARBA00008392"/>
    </source>
</evidence>
<evidence type="ECO:0000256" key="5">
    <source>
        <dbReference type="ARBA" id="ARBA00004991"/>
    </source>
</evidence>
<dbReference type="GO" id="GO:0030170">
    <property type="term" value="F:pyridoxal phosphate binding"/>
    <property type="evidence" value="ECO:0007669"/>
    <property type="project" value="InterPro"/>
</dbReference>
<dbReference type="SUPFAM" id="SSF53383">
    <property type="entry name" value="PLP-dependent transferases"/>
    <property type="match status" value="1"/>
</dbReference>
<evidence type="ECO:0000256" key="4">
    <source>
        <dbReference type="ARBA" id="ARBA00004760"/>
    </source>
</evidence>
<evidence type="ECO:0000313" key="22">
    <source>
        <dbReference type="EnsemblMetazoa" id="CapteP165279"/>
    </source>
</evidence>
<dbReference type="GO" id="GO:0046512">
    <property type="term" value="P:sphingosine biosynthetic process"/>
    <property type="evidence" value="ECO:0007669"/>
    <property type="project" value="TreeGrafter"/>
</dbReference>
<dbReference type="InterPro" id="IPR015422">
    <property type="entry name" value="PyrdxlP-dep_Trfase_small"/>
</dbReference>
<dbReference type="GO" id="GO:0016020">
    <property type="term" value="C:membrane"/>
    <property type="evidence" value="ECO:0007669"/>
    <property type="project" value="UniProtKB-SubCell"/>
</dbReference>
<evidence type="ECO:0000256" key="10">
    <source>
        <dbReference type="ARBA" id="ARBA00022824"/>
    </source>
</evidence>
<evidence type="ECO:0000256" key="11">
    <source>
        <dbReference type="ARBA" id="ARBA00022898"/>
    </source>
</evidence>
<dbReference type="FunCoup" id="R7VKG8">
    <property type="interactions" value="795"/>
</dbReference>
<evidence type="ECO:0000256" key="18">
    <source>
        <dbReference type="RuleBase" id="RU003693"/>
    </source>
</evidence>
<dbReference type="GO" id="GO:0017059">
    <property type="term" value="C:serine palmitoyltransferase complex"/>
    <property type="evidence" value="ECO:0007669"/>
    <property type="project" value="TreeGrafter"/>
</dbReference>
<dbReference type="EMBL" id="AMQN01017282">
    <property type="status" value="NOT_ANNOTATED_CDS"/>
    <property type="molecule type" value="Genomic_DNA"/>
</dbReference>
<evidence type="ECO:0000256" key="16">
    <source>
        <dbReference type="ARBA" id="ARBA00023315"/>
    </source>
</evidence>
<reference evidence="23" key="1">
    <citation type="submission" date="2012-12" db="EMBL/GenBank/DDBJ databases">
        <authorList>
            <person name="Hellsten U."/>
            <person name="Grimwood J."/>
            <person name="Chapman J.A."/>
            <person name="Shapiro H."/>
            <person name="Aerts A."/>
            <person name="Otillar R.P."/>
            <person name="Terry A.Y."/>
            <person name="Boore J.L."/>
            <person name="Simakov O."/>
            <person name="Marletaz F."/>
            <person name="Cho S.-J."/>
            <person name="Edsinger-Gonzales E."/>
            <person name="Havlak P."/>
            <person name="Kuo D.-H."/>
            <person name="Larsson T."/>
            <person name="Lv J."/>
            <person name="Arendt D."/>
            <person name="Savage R."/>
            <person name="Osoegawa K."/>
            <person name="de Jong P."/>
            <person name="Lindberg D.R."/>
            <person name="Seaver E.C."/>
            <person name="Weisblat D.A."/>
            <person name="Putnam N.H."/>
            <person name="Grigoriev I.V."/>
            <person name="Rokhsar D.S."/>
        </authorList>
    </citation>
    <scope>NUCLEOTIDE SEQUENCE</scope>
    <source>
        <strain evidence="23">I ESC-2004</strain>
    </source>
</reference>
<dbReference type="FunFam" id="3.40.640.10:FF:000047">
    <property type="entry name" value="serine palmitoyltransferase 2 isoform X1"/>
    <property type="match status" value="1"/>
</dbReference>
<dbReference type="PANTHER" id="PTHR13693:SF3">
    <property type="entry name" value="LD36009P"/>
    <property type="match status" value="1"/>
</dbReference>
<comment type="pathway">
    <text evidence="5">Sphingolipid metabolism.</text>
</comment>
<comment type="catalytic activity">
    <reaction evidence="17">
        <text>L-serine + hexadecanoyl-CoA + H(+) = 3-oxosphinganine + CO2 + CoA</text>
        <dbReference type="Rhea" id="RHEA:14761"/>
        <dbReference type="ChEBI" id="CHEBI:15378"/>
        <dbReference type="ChEBI" id="CHEBI:16526"/>
        <dbReference type="ChEBI" id="CHEBI:33384"/>
        <dbReference type="ChEBI" id="CHEBI:57287"/>
        <dbReference type="ChEBI" id="CHEBI:57379"/>
        <dbReference type="ChEBI" id="CHEBI:58299"/>
        <dbReference type="EC" id="2.3.1.50"/>
    </reaction>
</comment>
<dbReference type="InterPro" id="IPR050087">
    <property type="entry name" value="AON_synthase_class-II"/>
</dbReference>
<keyword evidence="11 18" id="KW-0663">Pyridoxal phosphate</keyword>
<evidence type="ECO:0000259" key="20">
    <source>
        <dbReference type="Pfam" id="PF00155"/>
    </source>
</evidence>
<protein>
    <recommendedName>
        <fullName evidence="7">serine C-palmitoyltransferase</fullName>
        <ecNumber evidence="7">2.3.1.50</ecNumber>
    </recommendedName>
</protein>
<keyword evidence="15 19" id="KW-0472">Membrane</keyword>